<keyword evidence="2" id="KW-1185">Reference proteome</keyword>
<dbReference type="Gene3D" id="2.160.20.10">
    <property type="entry name" value="Single-stranded right-handed beta-helix, Pectin lyase-like"/>
    <property type="match status" value="1"/>
</dbReference>
<comment type="caution">
    <text evidence="1">The sequence shown here is derived from an EMBL/GenBank/DDBJ whole genome shotgun (WGS) entry which is preliminary data.</text>
</comment>
<name>A0A7Y2P0H8_9BURK</name>
<dbReference type="Proteomes" id="UP000533905">
    <property type="component" value="Unassembled WGS sequence"/>
</dbReference>
<dbReference type="RefSeq" id="WP_171085597.1">
    <property type="nucleotide sequence ID" value="NZ_JABAIV010000004.1"/>
</dbReference>
<dbReference type="InterPro" id="IPR011050">
    <property type="entry name" value="Pectin_lyase_fold/virulence"/>
</dbReference>
<dbReference type="AlphaFoldDB" id="A0A7Y2P0H8"/>
<sequence length="486" mass="50723">MKARWLLALPVLAALAGAVGGVLYLQGEGVTPRALAPYIEKRTSGHNAVIVAGGRWAGAVLRRLDRGEQAPYALPALAIGAQPVPAAAPVAGTPMLVASVDAARRAFAAALPGEVITFAPGVYRINGSLHAARPGTAGMPVVVRAERPGSVTIEFATREGFVVAAPYWTFENLDIRGACAQPAFCEHAFHVIGRGAHFVARNNTITDFNAHFKINGDRNGFPDNGLIEANTLTNSAPRPTHNPVTPVDLVAANGWIIRGNLITDFIKADGDRVSYGAFAKGAAANTVFERNVVLCEQKLQGLPGQRVGLSFGGGGTGKQYCRDRKCITEHDKGVMRANLVAACSDAGIYVNSAAGSRLTDNTLLDTAGVQVRYPESSAQLDGNLIDGAVTNRDGGVVREGDNRSGSVAALYAGLHPQRALFAAPGMLDLRWSGAAPRHSVQERLPDLCGAARPASMAYGAFEDFAACLAPRSALSSASTASNSAPN</sequence>
<accession>A0A7Y2P0H8</accession>
<evidence type="ECO:0000313" key="1">
    <source>
        <dbReference type="EMBL" id="NNG24223.1"/>
    </source>
</evidence>
<protein>
    <submittedName>
        <fullName evidence="1">Right-handed parallel beta-helix repeat-containing protein</fullName>
    </submittedName>
</protein>
<proteinExistence type="predicted"/>
<dbReference type="EMBL" id="JABAIV010000004">
    <property type="protein sequence ID" value="NNG24223.1"/>
    <property type="molecule type" value="Genomic_DNA"/>
</dbReference>
<gene>
    <name evidence="1" type="ORF">HGB41_14600</name>
</gene>
<organism evidence="1 2">
    <name type="scientific">Telluria aromaticivorans</name>
    <dbReference type="NCBI Taxonomy" id="2725995"/>
    <lineage>
        <taxon>Bacteria</taxon>
        <taxon>Pseudomonadati</taxon>
        <taxon>Pseudomonadota</taxon>
        <taxon>Betaproteobacteria</taxon>
        <taxon>Burkholderiales</taxon>
        <taxon>Oxalobacteraceae</taxon>
        <taxon>Telluria group</taxon>
        <taxon>Telluria</taxon>
    </lineage>
</organism>
<reference evidence="1 2" key="1">
    <citation type="submission" date="2020-04" db="EMBL/GenBank/DDBJ databases">
        <title>Massilia sp. nov., a cold adapted bacteria isolated from Arctic soil.</title>
        <authorList>
            <person name="Son J."/>
            <person name="Ka J.-O."/>
        </authorList>
    </citation>
    <scope>NUCLEOTIDE SEQUENCE [LARGE SCALE GENOMIC DNA]</scope>
    <source>
        <strain evidence="1 2">ML15P13</strain>
    </source>
</reference>
<dbReference type="SUPFAM" id="SSF51126">
    <property type="entry name" value="Pectin lyase-like"/>
    <property type="match status" value="1"/>
</dbReference>
<dbReference type="InterPro" id="IPR012334">
    <property type="entry name" value="Pectin_lyas_fold"/>
</dbReference>
<evidence type="ECO:0000313" key="2">
    <source>
        <dbReference type="Proteomes" id="UP000533905"/>
    </source>
</evidence>